<evidence type="ECO:0000259" key="2">
    <source>
        <dbReference type="PROSITE" id="PS50404"/>
    </source>
</evidence>
<evidence type="ECO:0000313" key="3">
    <source>
        <dbReference type="EMBL" id="CAK9001318.1"/>
    </source>
</evidence>
<feature type="domain" description="GST N-terminal" evidence="2">
    <location>
        <begin position="165"/>
        <end position="256"/>
    </location>
</feature>
<protein>
    <submittedName>
        <fullName evidence="3">GST N-terminal domain-containing protein</fullName>
    </submittedName>
</protein>
<evidence type="ECO:0000256" key="1">
    <source>
        <dbReference type="SAM" id="Phobius"/>
    </source>
</evidence>
<feature type="transmembrane region" description="Helical" evidence="1">
    <location>
        <begin position="6"/>
        <end position="30"/>
    </location>
</feature>
<name>A0ABP0IG28_9DINO</name>
<dbReference type="PANTHER" id="PTHR45288:SF1">
    <property type="entry name" value="THIOREDOXIN FAMILY PROTEIN"/>
    <property type="match status" value="1"/>
</dbReference>
<organism evidence="3 4">
    <name type="scientific">Durusdinium trenchii</name>
    <dbReference type="NCBI Taxonomy" id="1381693"/>
    <lineage>
        <taxon>Eukaryota</taxon>
        <taxon>Sar</taxon>
        <taxon>Alveolata</taxon>
        <taxon>Dinophyceae</taxon>
        <taxon>Suessiales</taxon>
        <taxon>Symbiodiniaceae</taxon>
        <taxon>Durusdinium</taxon>
    </lineage>
</organism>
<sequence>MGAAVSAAAGALDVVLLTMVYVLRLAAGAFMAQGTARCRRPEQTLTLVDWEADPDCRRVRETLCVLDIDVVVKPCPHRGTRFRHELDGGGRPPFLLDPNSGQRIAGGEAIIKHLWRQYGNEATPPMNYRLIRTGPLDKATGALASAIRFRDREGRCKVESSVPDEPLVLWGSEGSPFVARVREALCVLELPYVYRTAPKFNSVKRKEYKRRFGNMLSLARKNSGLIQIPLLEDPNTGEVLLESADIIEYLFRVYES</sequence>
<dbReference type="PROSITE" id="PS50404">
    <property type="entry name" value="GST_NTER"/>
    <property type="match status" value="1"/>
</dbReference>
<keyword evidence="1" id="KW-0472">Membrane</keyword>
<keyword evidence="1" id="KW-1133">Transmembrane helix</keyword>
<dbReference type="Gene3D" id="3.40.30.10">
    <property type="entry name" value="Glutaredoxin"/>
    <property type="match status" value="1"/>
</dbReference>
<dbReference type="SUPFAM" id="SSF52833">
    <property type="entry name" value="Thioredoxin-like"/>
    <property type="match status" value="2"/>
</dbReference>
<comment type="caution">
    <text evidence="3">The sequence shown here is derived from an EMBL/GenBank/DDBJ whole genome shotgun (WGS) entry which is preliminary data.</text>
</comment>
<reference evidence="3 4" key="1">
    <citation type="submission" date="2024-02" db="EMBL/GenBank/DDBJ databases">
        <authorList>
            <person name="Chen Y."/>
            <person name="Shah S."/>
            <person name="Dougan E. K."/>
            <person name="Thang M."/>
            <person name="Chan C."/>
        </authorList>
    </citation>
    <scope>NUCLEOTIDE SEQUENCE [LARGE SCALE GENOMIC DNA]</scope>
</reference>
<dbReference type="Pfam" id="PF13417">
    <property type="entry name" value="GST_N_3"/>
    <property type="match status" value="2"/>
</dbReference>
<dbReference type="InterPro" id="IPR004045">
    <property type="entry name" value="Glutathione_S-Trfase_N"/>
</dbReference>
<keyword evidence="4" id="KW-1185">Reference proteome</keyword>
<dbReference type="EMBL" id="CAXAMM010003801">
    <property type="protein sequence ID" value="CAK9001318.1"/>
    <property type="molecule type" value="Genomic_DNA"/>
</dbReference>
<accession>A0ABP0IG28</accession>
<keyword evidence="1" id="KW-0812">Transmembrane</keyword>
<proteinExistence type="predicted"/>
<dbReference type="PANTHER" id="PTHR45288">
    <property type="entry name" value="THIOREDOXIN FAMILY PROTEIN"/>
    <property type="match status" value="1"/>
</dbReference>
<evidence type="ECO:0000313" key="4">
    <source>
        <dbReference type="Proteomes" id="UP001642464"/>
    </source>
</evidence>
<dbReference type="InterPro" id="IPR036249">
    <property type="entry name" value="Thioredoxin-like_sf"/>
</dbReference>
<gene>
    <name evidence="3" type="ORF">SCF082_LOCUS6874</name>
</gene>
<dbReference type="Proteomes" id="UP001642464">
    <property type="component" value="Unassembled WGS sequence"/>
</dbReference>